<dbReference type="Proteomes" id="UP000507470">
    <property type="component" value="Unassembled WGS sequence"/>
</dbReference>
<sequence length="955" mass="106377">MKRNLISSKEVYINVLFNEESHLQHGKRYKICIHAPETTVEHEKWTETLLEINKCSDGITVDLTPPVPGKVWIGPTVDNIYKFQSSTSDIFINWESFTDVEEFKTTSHNSGILEYSIAIGSVKGGSDIIPFTNVGLVNHIALHNLNLQNGHDYFASVKGMDFSGRSSISHSSSVRIDNTPPQQTSRPISIDGRHINNLTEVKACWKDVFYDAESGIQYYMLEVGSRPKFNDIVQPTVTKEDCELSVNFLDTYVHEGHAYFLTIKAINKANLVTTASSWAYIYDKSPPVAGQVFDGISSSYIDNNQDIDFQTDTTRIGAHWEEFYDPHTSVKVYKIAIGTCPGCDDVLQNSRYFNLKGINFAVGIRYFTTVTACNTADLCTSSTSDGVVIDNSPPNSGKVKDGADYKDINYQSLKINCTCNSPKTQTQIIIPTQTKLEVNQPVCLSLSKLTIESFIQFKENILSITDTDTDKEVYINVLFNEESHLQHGKRYKICIHAPETTVEHEKWTETLLEINKCSDGITVDLTPPVPGKVWIGPTVDSIYKFQSSTSDIFINWESFTDVEEFKTTSHNSGILEYSIAIGSVKGGSDIVPFTNVGLVNHIALHNLNLQNGHDYFASVKGMDFSGRSSISHSSSVRIDNTPPQQTARPISIDGRHINNLTEVKACWKDVFYDVESGIQYYMLEVGSRPKFNDIVQPTVTKEDCELSVNFLDTYVHEGHAYFLTIKAINKANLVTTASSWAYIYDKSPPVAGQVFDGISSSYIDNNQDIDFQTDTTRIGAHWEEFYDPHTSVKVYKIAIGTCPGCDDVLQTHDVGIIYDFNLKGINFAVGIRYFTTVTACNTADLCSSSTSDGVVIDNSPPNSGKVKDGADYKDINYQSLKYYVAATWQGFNDPQSGLDKYSVRIGTNAGGNDIVSDRDVPLTDIIVFPNTTREIPTEARIYITVRAYNKAGNAY</sequence>
<dbReference type="InterPro" id="IPR036116">
    <property type="entry name" value="FN3_sf"/>
</dbReference>
<proteinExistence type="predicted"/>
<dbReference type="EMBL" id="CACVKT020004287">
    <property type="protein sequence ID" value="CAC5388903.1"/>
    <property type="molecule type" value="Genomic_DNA"/>
</dbReference>
<gene>
    <name evidence="1" type="ORF">MCOR_24133</name>
</gene>
<evidence type="ECO:0000313" key="2">
    <source>
        <dbReference type="Proteomes" id="UP000507470"/>
    </source>
</evidence>
<protein>
    <submittedName>
        <fullName evidence="1">Uncharacterized protein</fullName>
    </submittedName>
</protein>
<dbReference type="PANTHER" id="PTHR16897">
    <property type="entry name" value="OS10G0105400 PROTEIN"/>
    <property type="match status" value="1"/>
</dbReference>
<dbReference type="AlphaFoldDB" id="A0A6J8BY23"/>
<dbReference type="PANTHER" id="PTHR16897:SF2">
    <property type="entry name" value="OS03G0226600 PROTEIN"/>
    <property type="match status" value="1"/>
</dbReference>
<dbReference type="OrthoDB" id="6160481at2759"/>
<accession>A0A6J8BY23</accession>
<name>A0A6J8BY23_MYTCO</name>
<organism evidence="1 2">
    <name type="scientific">Mytilus coruscus</name>
    <name type="common">Sea mussel</name>
    <dbReference type="NCBI Taxonomy" id="42192"/>
    <lineage>
        <taxon>Eukaryota</taxon>
        <taxon>Metazoa</taxon>
        <taxon>Spiralia</taxon>
        <taxon>Lophotrochozoa</taxon>
        <taxon>Mollusca</taxon>
        <taxon>Bivalvia</taxon>
        <taxon>Autobranchia</taxon>
        <taxon>Pteriomorphia</taxon>
        <taxon>Mytilida</taxon>
        <taxon>Mytiloidea</taxon>
        <taxon>Mytilidae</taxon>
        <taxon>Mytilinae</taxon>
        <taxon>Mytilus</taxon>
    </lineage>
</organism>
<evidence type="ECO:0000313" key="1">
    <source>
        <dbReference type="EMBL" id="CAC5388903.1"/>
    </source>
</evidence>
<reference evidence="1 2" key="1">
    <citation type="submission" date="2020-06" db="EMBL/GenBank/DDBJ databases">
        <authorList>
            <person name="Li R."/>
            <person name="Bekaert M."/>
        </authorList>
    </citation>
    <scope>NUCLEOTIDE SEQUENCE [LARGE SCALE GENOMIC DNA]</scope>
    <source>
        <strain evidence="2">wild</strain>
    </source>
</reference>
<keyword evidence="2" id="KW-1185">Reference proteome</keyword>
<dbReference type="SUPFAM" id="SSF49265">
    <property type="entry name" value="Fibronectin type III"/>
    <property type="match status" value="2"/>
</dbReference>